<organism evidence="2 3">
    <name type="scientific">Coptis chinensis</name>
    <dbReference type="NCBI Taxonomy" id="261450"/>
    <lineage>
        <taxon>Eukaryota</taxon>
        <taxon>Viridiplantae</taxon>
        <taxon>Streptophyta</taxon>
        <taxon>Embryophyta</taxon>
        <taxon>Tracheophyta</taxon>
        <taxon>Spermatophyta</taxon>
        <taxon>Magnoliopsida</taxon>
        <taxon>Ranunculales</taxon>
        <taxon>Ranunculaceae</taxon>
        <taxon>Coptidoideae</taxon>
        <taxon>Coptis</taxon>
    </lineage>
</organism>
<keyword evidence="1" id="KW-0732">Signal</keyword>
<dbReference type="AlphaFoldDB" id="A0A835MCJ2"/>
<dbReference type="Gene3D" id="3.40.50.2300">
    <property type="match status" value="1"/>
</dbReference>
<dbReference type="InterPro" id="IPR028082">
    <property type="entry name" value="Peripla_BP_I"/>
</dbReference>
<comment type="caution">
    <text evidence="2">The sequence shown here is derived from an EMBL/GenBank/DDBJ whole genome shotgun (WGS) entry which is preliminary data.</text>
</comment>
<dbReference type="OrthoDB" id="1420445at2759"/>
<evidence type="ECO:0000256" key="1">
    <source>
        <dbReference type="SAM" id="SignalP"/>
    </source>
</evidence>
<name>A0A835MCJ2_9MAGN</name>
<accession>A0A835MCJ2</accession>
<keyword evidence="3" id="KW-1185">Reference proteome</keyword>
<dbReference type="Proteomes" id="UP000631114">
    <property type="component" value="Unassembled WGS sequence"/>
</dbReference>
<proteinExistence type="predicted"/>
<dbReference type="EMBL" id="JADFTS010000002">
    <property type="protein sequence ID" value="KAF9622089.1"/>
    <property type="molecule type" value="Genomic_DNA"/>
</dbReference>
<protein>
    <submittedName>
        <fullName evidence="2">Uncharacterized protein</fullName>
    </submittedName>
</protein>
<dbReference type="SUPFAM" id="SSF53822">
    <property type="entry name" value="Periplasmic binding protein-like I"/>
    <property type="match status" value="1"/>
</dbReference>
<evidence type="ECO:0000313" key="2">
    <source>
        <dbReference type="EMBL" id="KAF9622089.1"/>
    </source>
</evidence>
<feature type="chain" id="PRO_5032778301" evidence="1">
    <location>
        <begin position="22"/>
        <end position="91"/>
    </location>
</feature>
<reference evidence="2 3" key="1">
    <citation type="submission" date="2020-10" db="EMBL/GenBank/DDBJ databases">
        <title>The Coptis chinensis genome and diversification of protoberbering-type alkaloids.</title>
        <authorList>
            <person name="Wang B."/>
            <person name="Shu S."/>
            <person name="Song C."/>
            <person name="Liu Y."/>
        </authorList>
    </citation>
    <scope>NUCLEOTIDE SEQUENCE [LARGE SCALE GENOMIC DNA]</scope>
    <source>
        <strain evidence="2">HL-2020</strain>
        <tissue evidence="2">Leaf</tissue>
    </source>
</reference>
<gene>
    <name evidence="2" type="ORF">IFM89_029373</name>
</gene>
<sequence>MNPFWWLLTLSILSFGEFSNGASRPVVNIGAIFTIGTINGQVSKIAMEAAVNDVNYDPSFLGGSKLNVTVHDSNFSGFLSIIGGSSKMPHL</sequence>
<evidence type="ECO:0000313" key="3">
    <source>
        <dbReference type="Proteomes" id="UP000631114"/>
    </source>
</evidence>
<feature type="signal peptide" evidence="1">
    <location>
        <begin position="1"/>
        <end position="21"/>
    </location>
</feature>